<proteinExistence type="predicted"/>
<protein>
    <submittedName>
        <fullName evidence="1">Uncharacterized protein</fullName>
    </submittedName>
</protein>
<comment type="caution">
    <text evidence="1">The sequence shown here is derived from an EMBL/GenBank/DDBJ whole genome shotgun (WGS) entry which is preliminary data.</text>
</comment>
<dbReference type="Proteomes" id="UP000746747">
    <property type="component" value="Unassembled WGS sequence"/>
</dbReference>
<accession>A0A8J2MDS0</accession>
<reference evidence="1" key="1">
    <citation type="submission" date="2021-09" db="EMBL/GenBank/DDBJ databases">
        <authorList>
            <consortium name="Pathogen Informatics"/>
        </authorList>
    </citation>
    <scope>NUCLEOTIDE SEQUENCE</scope>
</reference>
<dbReference type="EMBL" id="CAKAEH010001815">
    <property type="protein sequence ID" value="CAG9539622.1"/>
    <property type="molecule type" value="Genomic_DNA"/>
</dbReference>
<evidence type="ECO:0000313" key="2">
    <source>
        <dbReference type="Proteomes" id="UP000746747"/>
    </source>
</evidence>
<sequence length="106" mass="12151">MARVRGDEVTTNSMMIIRKVRLYGMVTNDYKRQEKKNDDEWEGKGRWYFALSGNVEENETKQCTTTTYVSKGLTGSVSDAVVIGHGPIQKIFAASPYHPFRFNWPL</sequence>
<evidence type="ECO:0000313" key="1">
    <source>
        <dbReference type="EMBL" id="CAG9539622.1"/>
    </source>
</evidence>
<organism evidence="1 2">
    <name type="scientific">Cercopithifilaria johnstoni</name>
    <dbReference type="NCBI Taxonomy" id="2874296"/>
    <lineage>
        <taxon>Eukaryota</taxon>
        <taxon>Metazoa</taxon>
        <taxon>Ecdysozoa</taxon>
        <taxon>Nematoda</taxon>
        <taxon>Chromadorea</taxon>
        <taxon>Rhabditida</taxon>
        <taxon>Spirurina</taxon>
        <taxon>Spiruromorpha</taxon>
        <taxon>Filarioidea</taxon>
        <taxon>Onchocercidae</taxon>
        <taxon>Cercopithifilaria</taxon>
    </lineage>
</organism>
<dbReference type="AlphaFoldDB" id="A0A8J2MDS0"/>
<keyword evidence="2" id="KW-1185">Reference proteome</keyword>
<gene>
    <name evidence="1" type="ORF">CJOHNSTONI_LOCUS9204</name>
</gene>
<name>A0A8J2MDS0_9BILA</name>